<dbReference type="InterPro" id="IPR008972">
    <property type="entry name" value="Cupredoxin"/>
</dbReference>
<dbReference type="GO" id="GO:0009055">
    <property type="term" value="F:electron transfer activity"/>
    <property type="evidence" value="ECO:0007669"/>
    <property type="project" value="InterPro"/>
</dbReference>
<feature type="transmembrane region" description="Helical" evidence="3">
    <location>
        <begin position="60"/>
        <end position="81"/>
    </location>
</feature>
<keyword evidence="2" id="KW-0186">Copper</keyword>
<evidence type="ECO:0000256" key="2">
    <source>
        <dbReference type="ARBA" id="ARBA00023008"/>
    </source>
</evidence>
<dbReference type="InterPro" id="IPR000923">
    <property type="entry name" value="BlueCu_1"/>
</dbReference>
<evidence type="ECO:0000259" key="4">
    <source>
        <dbReference type="Pfam" id="PF00127"/>
    </source>
</evidence>
<dbReference type="EMBL" id="CP035758">
    <property type="protein sequence ID" value="QBD76513.1"/>
    <property type="molecule type" value="Genomic_DNA"/>
</dbReference>
<feature type="transmembrane region" description="Helical" evidence="3">
    <location>
        <begin position="33"/>
        <end position="54"/>
    </location>
</feature>
<dbReference type="OrthoDB" id="9757546at2"/>
<gene>
    <name evidence="5" type="ORF">EPA93_11030</name>
</gene>
<proteinExistence type="predicted"/>
<sequence length="299" mass="31215">MNEGKSEQGKSVSRALHAQHAFSRQSLSAFSKIVIVALSGAAAASFILAVVVGFPDNNALLFVTMGLIITAGLAVTGFRWMPPVITLVNGIFLYEMTTQPYVAYHLSNPKTGGFANFVLDLVIIAFVFVAFGAAIGATIQLYRPDKQQVPRWLPAALTGVAGIVIGALFIASIAQTGSAARAANTMVRPAGTTVGATTTTGNSSLATVHMSAANFDQPSVTLSKGAKLRLVDDTSIPHVLANGTWQNGVPKPAVEPGAPLINQVQVNGNSVDIGPFTTAGTYHIYCPIHQGMNLTVVVQ</sequence>
<evidence type="ECO:0000256" key="3">
    <source>
        <dbReference type="SAM" id="Phobius"/>
    </source>
</evidence>
<feature type="domain" description="Blue (type 1) copper" evidence="4">
    <location>
        <begin position="209"/>
        <end position="299"/>
    </location>
</feature>
<dbReference type="KEGG" id="kbs:EPA93_11030"/>
<evidence type="ECO:0000313" key="5">
    <source>
        <dbReference type="EMBL" id="QBD76513.1"/>
    </source>
</evidence>
<accession>A0A4P6JMZ6</accession>
<feature type="transmembrane region" description="Helical" evidence="3">
    <location>
        <begin position="152"/>
        <end position="174"/>
    </location>
</feature>
<dbReference type="Gene3D" id="2.60.40.420">
    <property type="entry name" value="Cupredoxins - blue copper proteins"/>
    <property type="match status" value="1"/>
</dbReference>
<keyword evidence="1" id="KW-0479">Metal-binding</keyword>
<evidence type="ECO:0000256" key="1">
    <source>
        <dbReference type="ARBA" id="ARBA00022723"/>
    </source>
</evidence>
<keyword evidence="6" id="KW-1185">Reference proteome</keyword>
<dbReference type="Proteomes" id="UP000290365">
    <property type="component" value="Chromosome"/>
</dbReference>
<evidence type="ECO:0000313" key="6">
    <source>
        <dbReference type="Proteomes" id="UP000290365"/>
    </source>
</evidence>
<dbReference type="SUPFAM" id="SSF49503">
    <property type="entry name" value="Cupredoxins"/>
    <property type="match status" value="1"/>
</dbReference>
<reference evidence="5 6" key="1">
    <citation type="submission" date="2019-01" db="EMBL/GenBank/DDBJ databases">
        <title>Ktedonosporobacter rubrisoli SCAWS-G2.</title>
        <authorList>
            <person name="Huang Y."/>
            <person name="Yan B."/>
        </authorList>
    </citation>
    <scope>NUCLEOTIDE SEQUENCE [LARGE SCALE GENOMIC DNA]</scope>
    <source>
        <strain evidence="5 6">SCAWS-G2</strain>
    </source>
</reference>
<keyword evidence="3" id="KW-0812">Transmembrane</keyword>
<dbReference type="RefSeq" id="WP_129887369.1">
    <property type="nucleotide sequence ID" value="NZ_CP035758.1"/>
</dbReference>
<dbReference type="GO" id="GO:0005507">
    <property type="term" value="F:copper ion binding"/>
    <property type="evidence" value="ECO:0007669"/>
    <property type="project" value="InterPro"/>
</dbReference>
<keyword evidence="3" id="KW-0472">Membrane</keyword>
<dbReference type="Pfam" id="PF00127">
    <property type="entry name" value="Copper-bind"/>
    <property type="match status" value="1"/>
</dbReference>
<feature type="transmembrane region" description="Helical" evidence="3">
    <location>
        <begin position="117"/>
        <end position="140"/>
    </location>
</feature>
<dbReference type="AlphaFoldDB" id="A0A4P6JMZ6"/>
<keyword evidence="3" id="KW-1133">Transmembrane helix</keyword>
<protein>
    <recommendedName>
        <fullName evidence="4">Blue (type 1) copper domain-containing protein</fullName>
    </recommendedName>
</protein>
<name>A0A4P6JMZ6_KTERU</name>
<organism evidence="5 6">
    <name type="scientific">Ktedonosporobacter rubrisoli</name>
    <dbReference type="NCBI Taxonomy" id="2509675"/>
    <lineage>
        <taxon>Bacteria</taxon>
        <taxon>Bacillati</taxon>
        <taxon>Chloroflexota</taxon>
        <taxon>Ktedonobacteria</taxon>
        <taxon>Ktedonobacterales</taxon>
        <taxon>Ktedonosporobacteraceae</taxon>
        <taxon>Ktedonosporobacter</taxon>
    </lineage>
</organism>